<feature type="region of interest" description="Disordered" evidence="1">
    <location>
        <begin position="41"/>
        <end position="86"/>
    </location>
</feature>
<reference evidence="2 3" key="1">
    <citation type="submission" date="2019-08" db="EMBL/GenBank/DDBJ databases">
        <authorList>
            <person name="Karlyshev A.V."/>
        </authorList>
    </citation>
    <scope>NUCLEOTIDE SEQUENCE [LARGE SCALE GENOMIC DNA]</scope>
    <source>
        <strain evidence="2 3">Alg18-2.2</strain>
    </source>
</reference>
<name>A0A5C8KJE9_9GAMM</name>
<dbReference type="EMBL" id="VRTS01000008">
    <property type="protein sequence ID" value="TXK60727.1"/>
    <property type="molecule type" value="Genomic_DNA"/>
</dbReference>
<evidence type="ECO:0000313" key="3">
    <source>
        <dbReference type="Proteomes" id="UP000321248"/>
    </source>
</evidence>
<evidence type="ECO:0000313" key="2">
    <source>
        <dbReference type="EMBL" id="TXK60727.1"/>
    </source>
</evidence>
<protein>
    <recommendedName>
        <fullName evidence="4">Peptidase inhibitor I78 family protein</fullName>
    </recommendedName>
</protein>
<dbReference type="Gene3D" id="3.30.10.10">
    <property type="entry name" value="Trypsin Inhibitor V, subunit A"/>
    <property type="match status" value="1"/>
</dbReference>
<dbReference type="InterPro" id="IPR021719">
    <property type="entry name" value="Prot_inh_I78"/>
</dbReference>
<evidence type="ECO:0008006" key="4">
    <source>
        <dbReference type="Google" id="ProtNLM"/>
    </source>
</evidence>
<dbReference type="AlphaFoldDB" id="A0A5C8KJE9"/>
<organism evidence="2 3">
    <name type="scientific">Alkalisalibacterium limincola</name>
    <dbReference type="NCBI Taxonomy" id="2699169"/>
    <lineage>
        <taxon>Bacteria</taxon>
        <taxon>Pseudomonadati</taxon>
        <taxon>Pseudomonadota</taxon>
        <taxon>Gammaproteobacteria</taxon>
        <taxon>Lysobacterales</taxon>
        <taxon>Lysobacteraceae</taxon>
        <taxon>Alkalisalibacterium</taxon>
    </lineage>
</organism>
<evidence type="ECO:0000256" key="1">
    <source>
        <dbReference type="SAM" id="MobiDB-lite"/>
    </source>
</evidence>
<comment type="caution">
    <text evidence="2">The sequence shown here is derived from an EMBL/GenBank/DDBJ whole genome shotgun (WGS) entry which is preliminary data.</text>
</comment>
<sequence>MSFMEEGCMVRATLFVLVAMGLAGCSPDREDTLPHEVPEAAAPAPAGSALPPPTMDSEPSQRPRPGAAGQEGAALGGMPEYAENGMGCDESKAQWIIGEEASQELLDRAAADAGAEVARYIRHDEMVTMEYHASRLNVMLDEQGRAASVRCG</sequence>
<dbReference type="OrthoDB" id="7917348at2"/>
<accession>A0A5C8KJE9</accession>
<gene>
    <name evidence="2" type="ORF">FU658_11305</name>
</gene>
<keyword evidence="3" id="KW-1185">Reference proteome</keyword>
<dbReference type="Pfam" id="PF11720">
    <property type="entry name" value="Inhibitor_I78"/>
    <property type="match status" value="1"/>
</dbReference>
<feature type="compositionally biased region" description="Low complexity" evidence="1">
    <location>
        <begin position="66"/>
        <end position="77"/>
    </location>
</feature>
<proteinExistence type="predicted"/>
<dbReference type="Proteomes" id="UP000321248">
    <property type="component" value="Unassembled WGS sequence"/>
</dbReference>